<dbReference type="RefSeq" id="WP_317491821.1">
    <property type="nucleotide sequence ID" value="NZ_CP136051.1"/>
</dbReference>
<name>A0ABZ0IZT1_9BACT</name>
<evidence type="ECO:0008006" key="3">
    <source>
        <dbReference type="Google" id="ProtNLM"/>
    </source>
</evidence>
<reference evidence="1 2" key="1">
    <citation type="journal article" date="2023" name="Microbiol. Resour. Announc.">
        <title>Complete Genome Sequence of Imperialibacter roseus strain P4T.</title>
        <authorList>
            <person name="Tizabi D.R."/>
            <person name="Bachvaroff T."/>
            <person name="Hill R.T."/>
        </authorList>
    </citation>
    <scope>NUCLEOTIDE SEQUENCE [LARGE SCALE GENOMIC DNA]</scope>
    <source>
        <strain evidence="1 2">P4T</strain>
    </source>
</reference>
<dbReference type="EMBL" id="CP136051">
    <property type="protein sequence ID" value="WOK09201.1"/>
    <property type="molecule type" value="Genomic_DNA"/>
</dbReference>
<keyword evidence="2" id="KW-1185">Reference proteome</keyword>
<protein>
    <recommendedName>
        <fullName evidence="3">Protein NO VEIN C-terminal domain-containing protein</fullName>
    </recommendedName>
</protein>
<gene>
    <name evidence="1" type="ORF">RT717_11190</name>
</gene>
<evidence type="ECO:0000313" key="1">
    <source>
        <dbReference type="EMBL" id="WOK09201.1"/>
    </source>
</evidence>
<accession>A0ABZ0IZT1</accession>
<proteinExistence type="predicted"/>
<dbReference type="Proteomes" id="UP001302349">
    <property type="component" value="Chromosome"/>
</dbReference>
<organism evidence="1 2">
    <name type="scientific">Imperialibacter roseus</name>
    <dbReference type="NCBI Taxonomy" id="1324217"/>
    <lineage>
        <taxon>Bacteria</taxon>
        <taxon>Pseudomonadati</taxon>
        <taxon>Bacteroidota</taxon>
        <taxon>Cytophagia</taxon>
        <taxon>Cytophagales</taxon>
        <taxon>Flammeovirgaceae</taxon>
        <taxon>Imperialibacter</taxon>
    </lineage>
</organism>
<sequence length="605" mass="71610">MKLEALHKSHIEQAAAIIDAHGIPKNYVWSQYYVVVNGKEYPFKHLIRTAYELATEEQLQFQSNESYRGYVENHLGFEFQYYEGGYNFFTKEELDFYESIYHEDYRKSNKDQEHYGRKLYPINAKLKYWLEQVKLVGFKIRYDGRWLGTNTKVVDYLWPRIYKGEDNDIFFNAEVAAYDRFIGFKLDGYHATTKKLSDSKLEILKQFKDDPKNSWRWWKISFDEIHNYNWERLIKETKEYIEEQIANHDYLKEILSKESKIARITWNTNGWIKPSGLTGKSTNPSFENEHGFGHEEWLFDGDKVIEGYKYGFLEPIHKYRSKYEGQIFDLTLYTRDAESNKSFWVTNLKDVEVLLPEESEKILAHYRKEGWYDEMKADLYNLNLDSRQLDTWIKEGAEQLFNVKFKAAQLNEIPAELIPVLNDNEIASNRYTLMDLPSDLQEKIKDSVKTGFSFEDTGSEEADLGTKSKRTGRKREIELELKHNILQTKFLKYLQKKYGKAIVKRECMAYGASRIDVTRKTDTGYIFYEIKTYNSLRTSIREGIGQLLEYSLYPNVNEAQCIVLVSHVAPSGEVRNYLNHLKNFIKLPFSYIHFDIEQEEIISEI</sequence>
<evidence type="ECO:0000313" key="2">
    <source>
        <dbReference type="Proteomes" id="UP001302349"/>
    </source>
</evidence>